<evidence type="ECO:0000313" key="14">
    <source>
        <dbReference type="Proteomes" id="UP001595816"/>
    </source>
</evidence>
<evidence type="ECO:0000256" key="9">
    <source>
        <dbReference type="ARBA" id="ARBA00022989"/>
    </source>
</evidence>
<reference evidence="14" key="1">
    <citation type="journal article" date="2019" name="Int. J. Syst. Evol. Microbiol.">
        <title>The Global Catalogue of Microorganisms (GCM) 10K type strain sequencing project: providing services to taxonomists for standard genome sequencing and annotation.</title>
        <authorList>
            <consortium name="The Broad Institute Genomics Platform"/>
            <consortium name="The Broad Institute Genome Sequencing Center for Infectious Disease"/>
            <person name="Wu L."/>
            <person name="Ma J."/>
        </authorList>
    </citation>
    <scope>NUCLEOTIDE SEQUENCE [LARGE SCALE GENOMIC DNA]</scope>
    <source>
        <strain evidence="14">CGMCC 4.7289</strain>
    </source>
</reference>
<feature type="transmembrane region" description="Helical" evidence="12">
    <location>
        <begin position="335"/>
        <end position="354"/>
    </location>
</feature>
<dbReference type="EMBL" id="JBHSAY010000029">
    <property type="protein sequence ID" value="MFC4136147.1"/>
    <property type="molecule type" value="Genomic_DNA"/>
</dbReference>
<feature type="transmembrane region" description="Helical" evidence="12">
    <location>
        <begin position="91"/>
        <end position="115"/>
    </location>
</feature>
<feature type="transmembrane region" description="Helical" evidence="12">
    <location>
        <begin position="183"/>
        <end position="206"/>
    </location>
</feature>
<name>A0ABV8LYH6_9ACTN</name>
<keyword evidence="5 12" id="KW-0349">Heme</keyword>
<accession>A0ABV8LYH6</accession>
<feature type="transmembrane region" description="Helical" evidence="12">
    <location>
        <begin position="415"/>
        <end position="436"/>
    </location>
</feature>
<gene>
    <name evidence="13" type="ORF">ACFOZ4_36535</name>
</gene>
<evidence type="ECO:0000256" key="10">
    <source>
        <dbReference type="ARBA" id="ARBA00023004"/>
    </source>
</evidence>
<feature type="transmembrane region" description="Helical" evidence="12">
    <location>
        <begin position="50"/>
        <end position="71"/>
    </location>
</feature>
<keyword evidence="10 12" id="KW-0408">Iron</keyword>
<comment type="similarity">
    <text evidence="2 12">Belongs to the cytochrome ubiquinol oxidase subunit 1 family.</text>
</comment>
<proteinExistence type="inferred from homology"/>
<dbReference type="InterPro" id="IPR002585">
    <property type="entry name" value="Cyt-d_ubiquinol_oxidase_su_1"/>
</dbReference>
<dbReference type="Proteomes" id="UP001595816">
    <property type="component" value="Unassembled WGS sequence"/>
</dbReference>
<dbReference type="RefSeq" id="WP_253751501.1">
    <property type="nucleotide sequence ID" value="NZ_JAMZDZ010000001.1"/>
</dbReference>
<dbReference type="PIRSF" id="PIRSF006446">
    <property type="entry name" value="Cyt_quinol_oxidase_1"/>
    <property type="match status" value="1"/>
</dbReference>
<dbReference type="Pfam" id="PF01654">
    <property type="entry name" value="Cyt_bd_oxida_I"/>
    <property type="match status" value="1"/>
</dbReference>
<keyword evidence="14" id="KW-1185">Reference proteome</keyword>
<feature type="transmembrane region" description="Helical" evidence="12">
    <location>
        <begin position="16"/>
        <end position="38"/>
    </location>
</feature>
<keyword evidence="9 12" id="KW-1133">Transmembrane helix</keyword>
<evidence type="ECO:0000256" key="1">
    <source>
        <dbReference type="ARBA" id="ARBA00004651"/>
    </source>
</evidence>
<keyword evidence="4 12" id="KW-1003">Cell membrane</keyword>
<evidence type="ECO:0000256" key="6">
    <source>
        <dbReference type="ARBA" id="ARBA00022692"/>
    </source>
</evidence>
<evidence type="ECO:0000256" key="3">
    <source>
        <dbReference type="ARBA" id="ARBA00022448"/>
    </source>
</evidence>
<evidence type="ECO:0000256" key="4">
    <source>
        <dbReference type="ARBA" id="ARBA00022475"/>
    </source>
</evidence>
<comment type="subcellular location">
    <subcellularLocation>
        <location evidence="1">Cell membrane</location>
        <topology evidence="1">Multi-pass membrane protein</topology>
    </subcellularLocation>
</comment>
<evidence type="ECO:0000256" key="11">
    <source>
        <dbReference type="ARBA" id="ARBA00023136"/>
    </source>
</evidence>
<sequence length="463" mass="51181">MSNVDLARVQFAMTSIYHFLFVPVTIGLAFLTAVLQTVWHRKGEAAYLRLTKFFGTLLIINVAVGVVTGLVQEFQFGMNWSAYSRLVGDVFGAPLAMEGLAAFFLEATFLGVWIFGWDKLPRRLHLATIWLVALGAAGSAAFIMAANSWMQHPVGYQTNPTTGRPQLNDIWAVMTNPVFLWGYAHVLLAALATAAVVMLAVSAWHLRKKSHVEVFARSAKLSLAVLVPTMFLAMFVGSELGVVEAKYQPMKIAAAEAQWETCQPCSFSAFQIGGGNNDQNPTKIIAIPHLLSLLATNTWNGQVIGLNEVNAQYQQQYGPGNYVPNVFIQYWSMRVMAYAASLVLLLGLWGLWLIHRNKLETSRRFLWLAVWSVLLPFAMNTAGWLLTENGRQPWIVQGIMRTSDGVSPSVGTTSIVISLIVFFLLYLVLAIVDLVLMLRYARRELPPAPAEPVDEPPVPVGIQ</sequence>
<feature type="transmembrane region" description="Helical" evidence="12">
    <location>
        <begin position="218"/>
        <end position="237"/>
    </location>
</feature>
<dbReference type="PANTHER" id="PTHR30365">
    <property type="entry name" value="CYTOCHROME D UBIQUINOL OXIDASE"/>
    <property type="match status" value="1"/>
</dbReference>
<feature type="transmembrane region" description="Helical" evidence="12">
    <location>
        <begin position="127"/>
        <end position="150"/>
    </location>
</feature>
<feature type="transmembrane region" description="Helical" evidence="12">
    <location>
        <begin position="366"/>
        <end position="386"/>
    </location>
</feature>
<keyword evidence="6 12" id="KW-0812">Transmembrane</keyword>
<keyword evidence="11 12" id="KW-0472">Membrane</keyword>
<evidence type="ECO:0000256" key="7">
    <source>
        <dbReference type="ARBA" id="ARBA00022723"/>
    </source>
</evidence>
<organism evidence="13 14">
    <name type="scientific">Hamadaea flava</name>
    <dbReference type="NCBI Taxonomy" id="1742688"/>
    <lineage>
        <taxon>Bacteria</taxon>
        <taxon>Bacillati</taxon>
        <taxon>Actinomycetota</taxon>
        <taxon>Actinomycetes</taxon>
        <taxon>Micromonosporales</taxon>
        <taxon>Micromonosporaceae</taxon>
        <taxon>Hamadaea</taxon>
    </lineage>
</organism>
<evidence type="ECO:0000256" key="5">
    <source>
        <dbReference type="ARBA" id="ARBA00022617"/>
    </source>
</evidence>
<keyword evidence="8 12" id="KW-0249">Electron transport</keyword>
<evidence type="ECO:0000313" key="13">
    <source>
        <dbReference type="EMBL" id="MFC4136147.1"/>
    </source>
</evidence>
<evidence type="ECO:0000256" key="8">
    <source>
        <dbReference type="ARBA" id="ARBA00022982"/>
    </source>
</evidence>
<comment type="caution">
    <text evidence="13">The sequence shown here is derived from an EMBL/GenBank/DDBJ whole genome shotgun (WGS) entry which is preliminary data.</text>
</comment>
<keyword evidence="7 12" id="KW-0479">Metal-binding</keyword>
<protein>
    <submittedName>
        <fullName evidence="13">Cytochrome ubiquinol oxidase subunit I</fullName>
    </submittedName>
</protein>
<keyword evidence="3 12" id="KW-0813">Transport</keyword>
<evidence type="ECO:0000256" key="12">
    <source>
        <dbReference type="PIRNR" id="PIRNR006446"/>
    </source>
</evidence>
<evidence type="ECO:0000256" key="2">
    <source>
        <dbReference type="ARBA" id="ARBA00009819"/>
    </source>
</evidence>
<dbReference type="PANTHER" id="PTHR30365:SF15">
    <property type="entry name" value="CYTOCHROME BD UBIQUINOL OXIDASE SUBUNIT 1"/>
    <property type="match status" value="1"/>
</dbReference>